<organism evidence="2 3">
    <name type="scientific">Actinoallomurus oryzae</name>
    <dbReference type="NCBI Taxonomy" id="502180"/>
    <lineage>
        <taxon>Bacteria</taxon>
        <taxon>Bacillati</taxon>
        <taxon>Actinomycetota</taxon>
        <taxon>Actinomycetes</taxon>
        <taxon>Streptosporangiales</taxon>
        <taxon>Thermomonosporaceae</taxon>
        <taxon>Actinoallomurus</taxon>
    </lineage>
</organism>
<gene>
    <name evidence="2" type="ORF">GCM10023191_052210</name>
</gene>
<feature type="chain" id="PRO_5046848181" evidence="1">
    <location>
        <begin position="33"/>
        <end position="74"/>
    </location>
</feature>
<accession>A0ABP8QDV6</accession>
<evidence type="ECO:0000256" key="1">
    <source>
        <dbReference type="SAM" id="SignalP"/>
    </source>
</evidence>
<sequence>MGISRRMGVAISGLAFAGATVVTLGTAGPASAQAPTVTPRHSVTGYSVVDRHRRWRHRGWTYDYYWWGCGCGCC</sequence>
<dbReference type="RefSeq" id="WP_345468393.1">
    <property type="nucleotide sequence ID" value="NZ_BAABHF010000026.1"/>
</dbReference>
<reference evidence="3" key="1">
    <citation type="journal article" date="2019" name="Int. J. Syst. Evol. Microbiol.">
        <title>The Global Catalogue of Microorganisms (GCM) 10K type strain sequencing project: providing services to taxonomists for standard genome sequencing and annotation.</title>
        <authorList>
            <consortium name="The Broad Institute Genomics Platform"/>
            <consortium name="The Broad Institute Genome Sequencing Center for Infectious Disease"/>
            <person name="Wu L."/>
            <person name="Ma J."/>
        </authorList>
    </citation>
    <scope>NUCLEOTIDE SEQUENCE [LARGE SCALE GENOMIC DNA]</scope>
    <source>
        <strain evidence="3">JCM 17933</strain>
    </source>
</reference>
<evidence type="ECO:0000313" key="3">
    <source>
        <dbReference type="Proteomes" id="UP001500503"/>
    </source>
</evidence>
<feature type="signal peptide" evidence="1">
    <location>
        <begin position="1"/>
        <end position="32"/>
    </location>
</feature>
<proteinExistence type="predicted"/>
<keyword evidence="1" id="KW-0732">Signal</keyword>
<protein>
    <submittedName>
        <fullName evidence="2">Uncharacterized protein</fullName>
    </submittedName>
</protein>
<evidence type="ECO:0000313" key="2">
    <source>
        <dbReference type="EMBL" id="GAA4501734.1"/>
    </source>
</evidence>
<name>A0ABP8QDV6_9ACTN</name>
<dbReference type="EMBL" id="BAABHF010000026">
    <property type="protein sequence ID" value="GAA4501734.1"/>
    <property type="molecule type" value="Genomic_DNA"/>
</dbReference>
<dbReference type="Proteomes" id="UP001500503">
    <property type="component" value="Unassembled WGS sequence"/>
</dbReference>
<comment type="caution">
    <text evidence="2">The sequence shown here is derived from an EMBL/GenBank/DDBJ whole genome shotgun (WGS) entry which is preliminary data.</text>
</comment>
<keyword evidence="3" id="KW-1185">Reference proteome</keyword>